<keyword evidence="6" id="KW-0032">Aminotransferase</keyword>
<dbReference type="InterPro" id="IPR000653">
    <property type="entry name" value="DegT/StrS_aminotransferase"/>
</dbReference>
<evidence type="ECO:0000256" key="3">
    <source>
        <dbReference type="PIRSR" id="PIRSR000390-1"/>
    </source>
</evidence>
<name>A0A2U2PIH7_9SPHI</name>
<feature type="active site" description="Proton acceptor" evidence="3">
    <location>
        <position position="185"/>
    </location>
</feature>
<comment type="similarity">
    <text evidence="2 5">Belongs to the DegT/DnrJ/EryC1 family.</text>
</comment>
<dbReference type="InterPro" id="IPR015424">
    <property type="entry name" value="PyrdxlP-dep_Trfase"/>
</dbReference>
<protein>
    <submittedName>
        <fullName evidence="6">Aminotransferase</fullName>
    </submittedName>
</protein>
<dbReference type="Gene3D" id="3.40.640.10">
    <property type="entry name" value="Type I PLP-dependent aspartate aminotransferase-like (Major domain)"/>
    <property type="match status" value="1"/>
</dbReference>
<dbReference type="GO" id="GO:0000271">
    <property type="term" value="P:polysaccharide biosynthetic process"/>
    <property type="evidence" value="ECO:0007669"/>
    <property type="project" value="TreeGrafter"/>
</dbReference>
<dbReference type="Proteomes" id="UP000245647">
    <property type="component" value="Unassembled WGS sequence"/>
</dbReference>
<evidence type="ECO:0000256" key="1">
    <source>
        <dbReference type="ARBA" id="ARBA00022898"/>
    </source>
</evidence>
<dbReference type="EMBL" id="QEAS01000006">
    <property type="protein sequence ID" value="PWG81072.1"/>
    <property type="molecule type" value="Genomic_DNA"/>
</dbReference>
<dbReference type="PANTHER" id="PTHR30244:SF36">
    <property type="entry name" value="3-OXO-GLUCOSE-6-PHOSPHATE:GLUTAMATE AMINOTRANSFERASE"/>
    <property type="match status" value="1"/>
</dbReference>
<dbReference type="AlphaFoldDB" id="A0A2U2PIH7"/>
<dbReference type="Pfam" id="PF01041">
    <property type="entry name" value="DegT_DnrJ_EryC1"/>
    <property type="match status" value="1"/>
</dbReference>
<dbReference type="InterPro" id="IPR015421">
    <property type="entry name" value="PyrdxlP-dep_Trfase_major"/>
</dbReference>
<organism evidence="6 7">
    <name type="scientific">Pararcticibacter amylolyticus</name>
    <dbReference type="NCBI Taxonomy" id="2173175"/>
    <lineage>
        <taxon>Bacteria</taxon>
        <taxon>Pseudomonadati</taxon>
        <taxon>Bacteroidota</taxon>
        <taxon>Sphingobacteriia</taxon>
        <taxon>Sphingobacteriales</taxon>
        <taxon>Sphingobacteriaceae</taxon>
        <taxon>Pararcticibacter</taxon>
    </lineage>
</organism>
<dbReference type="Gene3D" id="3.90.1150.10">
    <property type="entry name" value="Aspartate Aminotransferase, domain 1"/>
    <property type="match status" value="1"/>
</dbReference>
<evidence type="ECO:0000256" key="4">
    <source>
        <dbReference type="PIRSR" id="PIRSR000390-2"/>
    </source>
</evidence>
<proteinExistence type="inferred from homology"/>
<evidence type="ECO:0000256" key="2">
    <source>
        <dbReference type="ARBA" id="ARBA00037999"/>
    </source>
</evidence>
<evidence type="ECO:0000313" key="6">
    <source>
        <dbReference type="EMBL" id="PWG81072.1"/>
    </source>
</evidence>
<comment type="caution">
    <text evidence="6">The sequence shown here is derived from an EMBL/GenBank/DDBJ whole genome shotgun (WGS) entry which is preliminary data.</text>
</comment>
<gene>
    <name evidence="6" type="ORF">DDR33_09100</name>
</gene>
<sequence>MIEYENLRLVNEPFFESYRNSFSDTLESGWFILGNKVSSFEREFAAFCGSGYCAGLASGLDALILALRCFDFPEGSEVIVPSNTYIATILAVYHNGLVPILVEPDIQSYNIDPAKIEEQITDRTRAILVVHLYGKACDMDPVMEIARKYNLRVIEDCAQSHGAKYKGKQTGTFGDFGAFSFYPTKNLGALGDAGAITTEDQVLYEKVKALRNYGSRIKYQNEYIGTNSRLDEVQAGFLSVKLKKLDEITSHKRRLAGLYHEGLKTDFVKPVVNPDYFDVYHIYNVRHPERDRLRAYLLENGIKTEVHYPVPPHQQVALAGKFKGCYPISEEIHRTTLSLPISYGHKVEEIERVIEVMNDF</sequence>
<dbReference type="OrthoDB" id="9804264at2"/>
<evidence type="ECO:0000313" key="7">
    <source>
        <dbReference type="Proteomes" id="UP000245647"/>
    </source>
</evidence>
<dbReference type="PIRSF" id="PIRSF000390">
    <property type="entry name" value="PLP_StrS"/>
    <property type="match status" value="1"/>
</dbReference>
<dbReference type="PANTHER" id="PTHR30244">
    <property type="entry name" value="TRANSAMINASE"/>
    <property type="match status" value="1"/>
</dbReference>
<dbReference type="CDD" id="cd00616">
    <property type="entry name" value="AHBA_syn"/>
    <property type="match status" value="1"/>
</dbReference>
<dbReference type="InterPro" id="IPR015422">
    <property type="entry name" value="PyrdxlP-dep_Trfase_small"/>
</dbReference>
<dbReference type="GO" id="GO:0030170">
    <property type="term" value="F:pyridoxal phosphate binding"/>
    <property type="evidence" value="ECO:0007669"/>
    <property type="project" value="TreeGrafter"/>
</dbReference>
<keyword evidence="1 4" id="KW-0663">Pyridoxal phosphate</keyword>
<reference evidence="6 7" key="1">
    <citation type="submission" date="2018-04" db="EMBL/GenBank/DDBJ databases">
        <title>Pedobacter chongqingensis sp. nov., isolated from a rottenly hemp rope.</title>
        <authorList>
            <person name="Cai Y."/>
        </authorList>
    </citation>
    <scope>NUCLEOTIDE SEQUENCE [LARGE SCALE GENOMIC DNA]</scope>
    <source>
        <strain evidence="6 7">FJ4-8</strain>
    </source>
</reference>
<keyword evidence="6" id="KW-0808">Transferase</keyword>
<feature type="modified residue" description="N6-(pyridoxal phosphate)lysine" evidence="4">
    <location>
        <position position="185"/>
    </location>
</feature>
<accession>A0A2U2PIH7</accession>
<dbReference type="SUPFAM" id="SSF53383">
    <property type="entry name" value="PLP-dependent transferases"/>
    <property type="match status" value="1"/>
</dbReference>
<dbReference type="GO" id="GO:0008483">
    <property type="term" value="F:transaminase activity"/>
    <property type="evidence" value="ECO:0007669"/>
    <property type="project" value="UniProtKB-KW"/>
</dbReference>
<keyword evidence="7" id="KW-1185">Reference proteome</keyword>
<evidence type="ECO:0000256" key="5">
    <source>
        <dbReference type="RuleBase" id="RU004508"/>
    </source>
</evidence>